<keyword evidence="3" id="KW-1185">Reference proteome</keyword>
<reference evidence="3" key="1">
    <citation type="submission" date="2008-04" db="EMBL/GenBank/DDBJ databases">
        <title>Genome sequence analysis of the Pseudaletia unipuncta granulovirus which was propagated in Pseudaletia separate larvae.</title>
        <authorList>
            <person name="Li Y."/>
            <person name="Tang P."/>
            <person name="Zhang Z."/>
            <person name="Zhang H."/>
            <person name="Qin Q."/>
        </authorList>
    </citation>
    <scope>NUCLEOTIDE SEQUENCE [LARGE SCALE GENOMIC DNA]</scope>
    <source>
        <strain evidence="3">Hawaiin</strain>
    </source>
</reference>
<dbReference type="PANTHER" id="PTHR36180:SF2">
    <property type="entry name" value="BRO FAMILY PROTEIN"/>
    <property type="match status" value="1"/>
</dbReference>
<evidence type="ECO:0000313" key="3">
    <source>
        <dbReference type="Proteomes" id="UP000203623"/>
    </source>
</evidence>
<evidence type="ECO:0000259" key="1">
    <source>
        <dbReference type="PROSITE" id="PS51750"/>
    </source>
</evidence>
<dbReference type="OrthoDB" id="5316at10239"/>
<dbReference type="InterPro" id="IPR003497">
    <property type="entry name" value="BRO_N_domain"/>
</dbReference>
<name>B6S6T5_GVPU</name>
<proteinExistence type="predicted"/>
<organismHost>
    <name type="scientific">Mythimna unipuncta</name>
    <name type="common">Armyworm moth</name>
    <name type="synonym">Pseudaletia unipuncta</name>
    <dbReference type="NCBI Taxonomy" id="103831"/>
</organismHost>
<dbReference type="GeneID" id="8763926"/>
<dbReference type="Proteomes" id="UP000203623">
    <property type="component" value="Genome"/>
</dbReference>
<dbReference type="SMART" id="SM01040">
    <property type="entry name" value="Bro-N"/>
    <property type="match status" value="1"/>
</dbReference>
<dbReference type="RefSeq" id="YP_003422405.1">
    <property type="nucleotide sequence ID" value="NC_013772.1"/>
</dbReference>
<accession>B6S6T5</accession>
<dbReference type="PROSITE" id="PS51750">
    <property type="entry name" value="BRO_N"/>
    <property type="match status" value="1"/>
</dbReference>
<organism evidence="2 3">
    <name type="scientific">Pseudalatia unipuncta granulosis virus</name>
    <name type="common">PuGV</name>
    <name type="synonym">Pseudalatia unipuncta granulovirus</name>
    <dbReference type="NCBI Taxonomy" id="36355"/>
    <lineage>
        <taxon>Viruses</taxon>
        <taxon>Viruses incertae sedis</taxon>
        <taxon>Naldaviricetes</taxon>
        <taxon>Lefavirales</taxon>
        <taxon>Baculoviridae</taxon>
        <taxon>Betabaculovirus</taxon>
        <taxon>Betabaculovirus myunipunctae</taxon>
    </lineage>
</organism>
<dbReference type="Pfam" id="PF02498">
    <property type="entry name" value="Bro-N"/>
    <property type="match status" value="1"/>
</dbReference>
<dbReference type="PANTHER" id="PTHR36180">
    <property type="entry name" value="DNA-BINDING PROTEIN-RELATED-RELATED"/>
    <property type="match status" value="1"/>
</dbReference>
<sequence length="496" mass="57981">MSLVKKSCNIGGVSAEIWIVELEKDKFMYGGHGVAEFLGYKNTRDAIHKHVKPQWKATWETVANRDPLVTSLAQAEIPVNWQPNTVFISEAGVYALIMRSKLPAAEEFQRWLFEEVLPELRRSGKYSIQDNQQKQQDCNMLNWANKYLQEIIPLQNQLATIRADHRNELVMCRAEFETKLRDVEQCYERQIMEYKGREHEFLLREVKYKTAIEELKRTSNMTLMEFGVNALLAKDNIEENEQLRDNIEKVKHRVIPQMSQQPAKEHYTSCFAYVKNGRKRVRVTRNQYNQVEKMDKIMEQYNTPECILSKNTKTKQQYKWLQGADKFLQIKCPNAISLWNKVKELYPQACFGFKFTNKSGAEIEFLTAEQIVDKYRAHVKMCADNKKCDQARIARFKALDLIDEEDAVRKCLTPSVECKMRIARLIEDTMVAVENEIVPQQDGKRYENVKTSYSPDQIVSCVKNYNKNCVNNMFNFYFTAPASIDLPYCDNNKNIK</sequence>
<dbReference type="EMBL" id="EU678671">
    <property type="protein sequence ID" value="ACH69416.1"/>
    <property type="molecule type" value="Genomic_DNA"/>
</dbReference>
<dbReference type="KEGG" id="vg:8763926"/>
<evidence type="ECO:0000313" key="2">
    <source>
        <dbReference type="EMBL" id="ACH69416.1"/>
    </source>
</evidence>
<feature type="domain" description="Bro-N" evidence="1">
    <location>
        <begin position="1"/>
        <end position="124"/>
    </location>
</feature>
<protein>
    <submittedName>
        <fullName evidence="2">BRO</fullName>
    </submittedName>
</protein>